<feature type="region of interest" description="Disordered" evidence="1">
    <location>
        <begin position="453"/>
        <end position="545"/>
    </location>
</feature>
<gene>
    <name evidence="2" type="ORF">BVRB_7g180440</name>
</gene>
<dbReference type="PANTHER" id="PTHR47820">
    <property type="entry name" value="BNAC05G24000D PROTEIN"/>
    <property type="match status" value="1"/>
</dbReference>
<feature type="compositionally biased region" description="Gly residues" evidence="1">
    <location>
        <begin position="618"/>
        <end position="635"/>
    </location>
</feature>
<organism evidence="2 3">
    <name type="scientific">Beta vulgaris subsp. vulgaris</name>
    <name type="common">Beet</name>
    <dbReference type="NCBI Taxonomy" id="3555"/>
    <lineage>
        <taxon>Eukaryota</taxon>
        <taxon>Viridiplantae</taxon>
        <taxon>Streptophyta</taxon>
        <taxon>Embryophyta</taxon>
        <taxon>Tracheophyta</taxon>
        <taxon>Spermatophyta</taxon>
        <taxon>Magnoliopsida</taxon>
        <taxon>eudicotyledons</taxon>
        <taxon>Gunneridae</taxon>
        <taxon>Pentapetalae</taxon>
        <taxon>Caryophyllales</taxon>
        <taxon>Chenopodiaceae</taxon>
        <taxon>Betoideae</taxon>
        <taxon>Beta</taxon>
    </lineage>
</organism>
<dbReference type="AlphaFoldDB" id="A0A0J8BAH0"/>
<dbReference type="eggNOG" id="ENOG502QQ19">
    <property type="taxonomic scope" value="Eukaryota"/>
</dbReference>
<feature type="region of interest" description="Disordered" evidence="1">
    <location>
        <begin position="608"/>
        <end position="635"/>
    </location>
</feature>
<protein>
    <submittedName>
        <fullName evidence="2">Uncharacterized protein</fullName>
    </submittedName>
</protein>
<feature type="compositionally biased region" description="Polar residues" evidence="1">
    <location>
        <begin position="521"/>
        <end position="545"/>
    </location>
</feature>
<dbReference type="OrthoDB" id="6078042at2759"/>
<dbReference type="Gramene" id="KMS96927">
    <property type="protein sequence ID" value="KMS96927"/>
    <property type="gene ID" value="BVRB_7g180440"/>
</dbReference>
<evidence type="ECO:0000256" key="1">
    <source>
        <dbReference type="SAM" id="MobiDB-lite"/>
    </source>
</evidence>
<feature type="compositionally biased region" description="Acidic residues" evidence="1">
    <location>
        <begin position="478"/>
        <end position="490"/>
    </location>
</feature>
<dbReference type="PANTHER" id="PTHR47820:SF3">
    <property type="entry name" value="OS07G0499800 PROTEIN"/>
    <property type="match status" value="1"/>
</dbReference>
<accession>A0A0J8BAH0</accession>
<keyword evidence="3" id="KW-1185">Reference proteome</keyword>
<name>A0A0J8BAH0_BETVV</name>
<feature type="compositionally biased region" description="Polar residues" evidence="1">
    <location>
        <begin position="217"/>
        <end position="240"/>
    </location>
</feature>
<feature type="compositionally biased region" description="Polar residues" evidence="1">
    <location>
        <begin position="462"/>
        <end position="472"/>
    </location>
</feature>
<feature type="region of interest" description="Disordered" evidence="1">
    <location>
        <begin position="217"/>
        <end position="266"/>
    </location>
</feature>
<feature type="compositionally biased region" description="Polar residues" evidence="1">
    <location>
        <begin position="494"/>
        <end position="503"/>
    </location>
</feature>
<evidence type="ECO:0000313" key="2">
    <source>
        <dbReference type="EMBL" id="KMS96927.1"/>
    </source>
</evidence>
<evidence type="ECO:0000313" key="3">
    <source>
        <dbReference type="Proteomes" id="UP000035740"/>
    </source>
</evidence>
<dbReference type="OMA" id="PKKGNCC"/>
<dbReference type="Proteomes" id="UP000035740">
    <property type="component" value="Unassembled WGS sequence"/>
</dbReference>
<reference evidence="2 3" key="1">
    <citation type="journal article" date="2014" name="Nature">
        <title>The genome of the recently domesticated crop plant sugar beet (Beta vulgaris).</title>
        <authorList>
            <person name="Dohm J.C."/>
            <person name="Minoche A.E."/>
            <person name="Holtgrawe D."/>
            <person name="Capella-Gutierrez S."/>
            <person name="Zakrzewski F."/>
            <person name="Tafer H."/>
            <person name="Rupp O."/>
            <person name="Sorensen T.R."/>
            <person name="Stracke R."/>
            <person name="Reinhardt R."/>
            <person name="Goesmann A."/>
            <person name="Kraft T."/>
            <person name="Schulz B."/>
            <person name="Stadler P.F."/>
            <person name="Schmidt T."/>
            <person name="Gabaldon T."/>
            <person name="Lehrach H."/>
            <person name="Weisshaar B."/>
            <person name="Himmelbauer H."/>
        </authorList>
    </citation>
    <scope>NUCLEOTIDE SEQUENCE [LARGE SCALE GENOMIC DNA]</scope>
    <source>
        <tissue evidence="2">Taproot</tissue>
    </source>
</reference>
<proteinExistence type="predicted"/>
<feature type="region of interest" description="Disordered" evidence="1">
    <location>
        <begin position="172"/>
        <end position="191"/>
    </location>
</feature>
<dbReference type="EMBL" id="KQ090350">
    <property type="protein sequence ID" value="KMS96927.1"/>
    <property type="molecule type" value="Genomic_DNA"/>
</dbReference>
<sequence>MEGCNNNNSCLETNVIDDISVSTYDPTTSLDPSLNAKTDQPQQHDEITDFSRRDKEGISVADMVKTWAKTNQVTCGKIHQEQEPSFEVCLSGLKTKIVNKREERLISSPVICSPKLRGRQAIADLFIRMERERYKEVESIASRQAVTKFPQRGRIQASLRLRCLRREASIHEQEKVRSSESKSYGSSQSQITTNINSLRERFCATINQATLNMKNTRKVTTNSINEVEVPRTSTPNSKQTSCEEENNDGISITSNDENKESNQDAKTTLTSNQVFNEQTNTHSEINSVQLQIHMGKSKQELEISETKVVEDCLKEIATTSCQSNILTTEEDNNAHANSQDATSLIMSWPRWEEQEQLEINDDHEKESDLQQFEANLDWINDISRPRTYWEDRRQARYEEIFNTCSKKEEIRQLIERGNVSSILASDFRDRMDRLMMCTIQRLMHSSEKMEVEEVQSYEENQRCTQEYTSQEHNFVEENKEENEDGDEEKDVSDNEQTSSSSQLLWDPYHEDQPSEDDSDHVTSTFLPKPSPNHSYYSQTNEGSSFKNNSSIEVELIYDLRENMQQLYQEMFALRKSITNCMDMQVKLQNSIKEEVALAINQIEEKETSATTKREIQGVDGGAKGCTHHAGGGGRS</sequence>